<dbReference type="NCBIfam" id="TIGR01665">
    <property type="entry name" value="put_anti_recept"/>
    <property type="match status" value="1"/>
</dbReference>
<protein>
    <recommendedName>
        <fullName evidence="2">Tail spike domain-containing protein</fullName>
    </recommendedName>
</protein>
<reference evidence="3 4" key="1">
    <citation type="submission" date="2020-04" db="EMBL/GenBank/DDBJ databases">
        <title>Genome sequencing of novel species.</title>
        <authorList>
            <person name="Heo J."/>
            <person name="Kim S.-J."/>
            <person name="Kim J.-S."/>
            <person name="Hong S.-B."/>
            <person name="Kwon S.-W."/>
        </authorList>
    </citation>
    <scope>NUCLEOTIDE SEQUENCE [LARGE SCALE GENOMIC DNA]</scope>
    <source>
        <strain evidence="3 4">MFER-1</strain>
    </source>
</reference>
<dbReference type="Proteomes" id="UP000502248">
    <property type="component" value="Chromosome"/>
</dbReference>
<evidence type="ECO:0000313" key="3">
    <source>
        <dbReference type="EMBL" id="QJD87905.1"/>
    </source>
</evidence>
<dbReference type="InterPro" id="IPR007119">
    <property type="entry name" value="Phage_tail_spike_N"/>
</dbReference>
<dbReference type="Pfam" id="PF06605">
    <property type="entry name" value="Prophage_tail"/>
    <property type="match status" value="1"/>
</dbReference>
<evidence type="ECO:0000313" key="4">
    <source>
        <dbReference type="Proteomes" id="UP000502248"/>
    </source>
</evidence>
<dbReference type="InterPro" id="IPR010572">
    <property type="entry name" value="Tail_dom"/>
</dbReference>
<evidence type="ECO:0000259" key="2">
    <source>
        <dbReference type="Pfam" id="PF06605"/>
    </source>
</evidence>
<feature type="compositionally biased region" description="Polar residues" evidence="1">
    <location>
        <begin position="432"/>
        <end position="441"/>
    </location>
</feature>
<dbReference type="KEGG" id="cheb:HH215_00040"/>
<evidence type="ECO:0000256" key="1">
    <source>
        <dbReference type="SAM" id="MobiDB-lite"/>
    </source>
</evidence>
<organism evidence="3 4">
    <name type="scientific">Cohnella herbarum</name>
    <dbReference type="NCBI Taxonomy" id="2728023"/>
    <lineage>
        <taxon>Bacteria</taxon>
        <taxon>Bacillati</taxon>
        <taxon>Bacillota</taxon>
        <taxon>Bacilli</taxon>
        <taxon>Bacillales</taxon>
        <taxon>Paenibacillaceae</taxon>
        <taxon>Cohnella</taxon>
    </lineage>
</organism>
<proteinExistence type="predicted"/>
<accession>A0A7Z2ZQE0</accession>
<feature type="region of interest" description="Disordered" evidence="1">
    <location>
        <begin position="414"/>
        <end position="448"/>
    </location>
</feature>
<dbReference type="EMBL" id="CP051680">
    <property type="protein sequence ID" value="QJD87905.1"/>
    <property type="molecule type" value="Genomic_DNA"/>
</dbReference>
<feature type="compositionally biased region" description="Low complexity" evidence="1">
    <location>
        <begin position="414"/>
        <end position="431"/>
    </location>
</feature>
<keyword evidence="4" id="KW-1185">Reference proteome</keyword>
<feature type="domain" description="Tail spike" evidence="2">
    <location>
        <begin position="84"/>
        <end position="340"/>
    </location>
</feature>
<name>A0A7Z2ZQE0_9BACL</name>
<gene>
    <name evidence="3" type="ORF">HH215_00040</name>
</gene>
<sequence>MKLVAYLENAFTVGYETPFNGLWKASFSLPANDPKNEECLPLRFVEIFDGEERLDLFRIIPKVARRSADGLMVTYNCEHVLATLLDDVMFQFHTVGNLGYYTKDVLEYVLSRQVIKRWKVGTVSFNRQFEYNWENENLLGALFSVPKPFTDEYQWTWDTTTAPWTLNLVAPSQEVEAYIRYGVNLRGIEKTTDPTNLCTRLFCLGYGEGVNQLTISDINGGLPYLDSDTQSQYGVITRIWTDRRFTSAETLKARGTALLEESKHPRVSYVVQAGELYALTNDPIDRFRGGALVRVQDAEMGEDITIRVVNKRKSDIYGQPGAVELEIANRLIDIAGSMADLANRQRIGEVYAQGATNVDTHDFADNCDPTHPAKLRFWIPEEAVRINKVRLSYESQHFRGYSKAIEGGGAIATSSGASSTTTTGPSSTVTTQPISQTNDTRNGGVVSYEPAFTTPNTMETVGDHNHGIAPGTLLMTSGGGVVTWSPSGSHQHKIGYHYHLNDIPAHTHGMDHTHNMPHTHTINLPNHTHNIQFGIYEGPIPTAMGLLVDGNNVPGSAISANELDLLPYLSKDGEGKIIRGQWHTIELVPNGLGRIVASVVIQLFVQSRGGGDY</sequence>
<dbReference type="AlphaFoldDB" id="A0A7Z2ZQE0"/>